<dbReference type="Proteomes" id="UP000534783">
    <property type="component" value="Unassembled WGS sequence"/>
</dbReference>
<dbReference type="AlphaFoldDB" id="A0A7X6DTH3"/>
<dbReference type="RefSeq" id="WP_168063031.1">
    <property type="nucleotide sequence ID" value="NZ_VTOW01000005.1"/>
</dbReference>
<protein>
    <submittedName>
        <fullName evidence="2">EAL domain-containing protein</fullName>
    </submittedName>
</protein>
<dbReference type="PROSITE" id="PS51833">
    <property type="entry name" value="HDOD"/>
    <property type="match status" value="1"/>
</dbReference>
<evidence type="ECO:0000313" key="3">
    <source>
        <dbReference type="Proteomes" id="UP000534783"/>
    </source>
</evidence>
<organism evidence="2 3">
    <name type="scientific">Candidatus Manganitrophus noduliformans</name>
    <dbReference type="NCBI Taxonomy" id="2606439"/>
    <lineage>
        <taxon>Bacteria</taxon>
        <taxon>Pseudomonadati</taxon>
        <taxon>Nitrospirota</taxon>
        <taxon>Nitrospiria</taxon>
        <taxon>Candidatus Troglogloeales</taxon>
        <taxon>Candidatus Manganitrophaceae</taxon>
        <taxon>Candidatus Manganitrophus</taxon>
    </lineage>
</organism>
<dbReference type="Gene3D" id="1.10.3210.10">
    <property type="entry name" value="Hypothetical protein af1432"/>
    <property type="match status" value="1"/>
</dbReference>
<sequence>MREEEIFLGRNPILNKDEEIVAYELLFHSESHLSQADNVLQTSASVIAGALTQFGTETLLGGGKGFVGVNEEILLSDAIELLPKEKMVLEVFGTAKIEPRVVQRMQALKKKGFSFALQHFRDDGSHLPLLEVIDVVKINIAEMTGEKLWAGIQPFKKRSIRLLAEKVERQEDFQRCRPMGFELFQGYYFARPSILSQKRADPAMVSLMKLNEKVMKDADTNEIEQIFKGNPALSYNLLRLVNSVAIGTRQKITAISHAIIMLGRQQLKRWVQLLLFTQGGKGGIHNPLMQTATLRGRIMELLVQSRPDLYRGIGYSDLAFMTGLLSLIDVLLGTPMKEVVEQLNLTDDVRQALLAHEGSLGLLLSLSERQEEADFKGVDRLLKQSGLRLSDLMSAQRGAISWMNQLSAGF</sequence>
<dbReference type="PANTHER" id="PTHR33525">
    <property type="match status" value="1"/>
</dbReference>
<dbReference type="Gene3D" id="3.20.20.450">
    <property type="entry name" value="EAL domain"/>
    <property type="match status" value="1"/>
</dbReference>
<evidence type="ECO:0000313" key="2">
    <source>
        <dbReference type="EMBL" id="NKE73085.1"/>
    </source>
</evidence>
<dbReference type="PIRSF" id="PIRSF003180">
    <property type="entry name" value="DiGMPpdiest_YuxH"/>
    <property type="match status" value="1"/>
</dbReference>
<feature type="domain" description="HDOD" evidence="1">
    <location>
        <begin position="200"/>
        <end position="391"/>
    </location>
</feature>
<dbReference type="InterPro" id="IPR013976">
    <property type="entry name" value="HDOD"/>
</dbReference>
<evidence type="ECO:0000259" key="1">
    <source>
        <dbReference type="PROSITE" id="PS51833"/>
    </source>
</evidence>
<dbReference type="PANTHER" id="PTHR33525:SF4">
    <property type="entry name" value="CYCLIC DI-GMP PHOSPHODIESTERASE CDGJ"/>
    <property type="match status" value="1"/>
</dbReference>
<dbReference type="SUPFAM" id="SSF141868">
    <property type="entry name" value="EAL domain-like"/>
    <property type="match status" value="1"/>
</dbReference>
<dbReference type="EMBL" id="VTOW01000005">
    <property type="protein sequence ID" value="NKE73085.1"/>
    <property type="molecule type" value="Genomic_DNA"/>
</dbReference>
<dbReference type="SUPFAM" id="SSF109604">
    <property type="entry name" value="HD-domain/PDEase-like"/>
    <property type="match status" value="1"/>
</dbReference>
<dbReference type="InterPro" id="IPR001633">
    <property type="entry name" value="EAL_dom"/>
</dbReference>
<accession>A0A7X6DTH3</accession>
<comment type="caution">
    <text evidence="2">The sequence shown here is derived from an EMBL/GenBank/DDBJ whole genome shotgun (WGS) entry which is preliminary data.</text>
</comment>
<keyword evidence="3" id="KW-1185">Reference proteome</keyword>
<proteinExistence type="predicted"/>
<dbReference type="Pfam" id="PF08668">
    <property type="entry name" value="HDOD"/>
    <property type="match status" value="1"/>
</dbReference>
<dbReference type="Pfam" id="PF00563">
    <property type="entry name" value="EAL"/>
    <property type="match status" value="1"/>
</dbReference>
<dbReference type="InterPro" id="IPR052340">
    <property type="entry name" value="RNase_Y/CdgJ"/>
</dbReference>
<dbReference type="InterPro" id="IPR035919">
    <property type="entry name" value="EAL_sf"/>
</dbReference>
<reference evidence="2 3" key="1">
    <citation type="journal article" date="2020" name="Nature">
        <title>Bacterial chemolithoautotrophy via manganese oxidation.</title>
        <authorList>
            <person name="Yu H."/>
            <person name="Leadbetter J.R."/>
        </authorList>
    </citation>
    <scope>NUCLEOTIDE SEQUENCE [LARGE SCALE GENOMIC DNA]</scope>
    <source>
        <strain evidence="2 3">Mn-1</strain>
    </source>
</reference>
<dbReference type="InterPro" id="IPR014408">
    <property type="entry name" value="dGMP_Pdiesterase_EAL/HD-GYP"/>
</dbReference>
<name>A0A7X6DTH3_9BACT</name>
<gene>
    <name evidence="2" type="ORF">MNODULE_20220</name>
</gene>